<dbReference type="InterPro" id="IPR029479">
    <property type="entry name" value="Nitroreductase"/>
</dbReference>
<dbReference type="PANTHER" id="PTHR43673">
    <property type="entry name" value="NAD(P)H NITROREDUCTASE YDGI-RELATED"/>
    <property type="match status" value="1"/>
</dbReference>
<dbReference type="Proteomes" id="UP000011863">
    <property type="component" value="Chromosome"/>
</dbReference>
<proteinExistence type="inferred from homology"/>
<sequence length="226" mass="24523">MDLYDVMRTTFACRDWTDEPVSHETVHRILDNARFAPNGGNRQGWHVIVLDDKETRRRLIPLIEPTTSIYAAQTMAGESPWNSITPSSVDPAEAAAAGHSFPGLDKMVDAPVVLVITVDLSLVASFDKELDRVGVISGASIYPFVWNILLSARNEGLGGVLTTYLAGQEPEVQKVLGIPSHHAVAAMVPLGVPVKQLTKLRRAEVSEFTTIDSFDGPTFESPASGE</sequence>
<dbReference type="SUPFAM" id="SSF55469">
    <property type="entry name" value="FMN-dependent nitroreductase-like"/>
    <property type="match status" value="1"/>
</dbReference>
<dbReference type="KEGG" id="aym:YM304_00570"/>
<evidence type="ECO:0000313" key="4">
    <source>
        <dbReference type="EMBL" id="BAN00371.1"/>
    </source>
</evidence>
<evidence type="ECO:0000259" key="3">
    <source>
        <dbReference type="Pfam" id="PF00881"/>
    </source>
</evidence>
<evidence type="ECO:0000256" key="1">
    <source>
        <dbReference type="ARBA" id="ARBA00007118"/>
    </source>
</evidence>
<dbReference type="InterPro" id="IPR000415">
    <property type="entry name" value="Nitroreductase-like"/>
</dbReference>
<evidence type="ECO:0000256" key="2">
    <source>
        <dbReference type="ARBA" id="ARBA00023002"/>
    </source>
</evidence>
<evidence type="ECO:0000313" key="5">
    <source>
        <dbReference type="Proteomes" id="UP000011863"/>
    </source>
</evidence>
<keyword evidence="2" id="KW-0560">Oxidoreductase</keyword>
<name>A0A6C7E001_ILUCY</name>
<dbReference type="AlphaFoldDB" id="A0A6C7E001"/>
<keyword evidence="5" id="KW-1185">Reference proteome</keyword>
<dbReference type="CDD" id="cd02062">
    <property type="entry name" value="Nitro_FMN_reductase"/>
    <property type="match status" value="1"/>
</dbReference>
<dbReference type="Gene3D" id="3.40.109.10">
    <property type="entry name" value="NADH Oxidase"/>
    <property type="match status" value="1"/>
</dbReference>
<protein>
    <submittedName>
        <fullName evidence="4">Putative oxidoreductase</fullName>
    </submittedName>
</protein>
<dbReference type="EMBL" id="AP012057">
    <property type="protein sequence ID" value="BAN00371.1"/>
    <property type="molecule type" value="Genomic_DNA"/>
</dbReference>
<dbReference type="PANTHER" id="PTHR43673:SF10">
    <property type="entry name" value="NADH DEHYDROGENASE_NAD(P)H NITROREDUCTASE XCC3605-RELATED"/>
    <property type="match status" value="1"/>
</dbReference>
<dbReference type="GO" id="GO:0016491">
    <property type="term" value="F:oxidoreductase activity"/>
    <property type="evidence" value="ECO:0007669"/>
    <property type="project" value="UniProtKB-KW"/>
</dbReference>
<reference evidence="4 5" key="1">
    <citation type="journal article" date="2013" name="Int. J. Syst. Evol. Microbiol.">
        <title>Ilumatobacter nonamiense sp. nov. and Ilumatobacter coccineum sp. nov., isolated from seashore sand.</title>
        <authorList>
            <person name="Matsumoto A."/>
            <person name="Kasai H."/>
            <person name="Matsuo Y."/>
            <person name="Shizuri Y."/>
            <person name="Ichikawa N."/>
            <person name="Fujita N."/>
            <person name="Omura S."/>
            <person name="Takahashi Y."/>
        </authorList>
    </citation>
    <scope>NUCLEOTIDE SEQUENCE [LARGE SCALE GENOMIC DNA]</scope>
    <source>
        <strain evidence="5">NBRC 103263 / KCTC 29153 / YM16-304</strain>
    </source>
</reference>
<accession>A0A6C7E001</accession>
<dbReference type="RefSeq" id="WP_015439619.1">
    <property type="nucleotide sequence ID" value="NC_020520.1"/>
</dbReference>
<dbReference type="OrthoDB" id="3774920at2"/>
<feature type="domain" description="Nitroreductase" evidence="3">
    <location>
        <begin position="12"/>
        <end position="191"/>
    </location>
</feature>
<gene>
    <name evidence="4" type="ORF">YM304_00570</name>
</gene>
<organism evidence="4 5">
    <name type="scientific">Ilumatobacter coccineus (strain NBRC 103263 / KCTC 29153 / YM16-304)</name>
    <dbReference type="NCBI Taxonomy" id="1313172"/>
    <lineage>
        <taxon>Bacteria</taxon>
        <taxon>Bacillati</taxon>
        <taxon>Actinomycetota</taxon>
        <taxon>Acidimicrobiia</taxon>
        <taxon>Acidimicrobiales</taxon>
        <taxon>Ilumatobacteraceae</taxon>
        <taxon>Ilumatobacter</taxon>
    </lineage>
</organism>
<dbReference type="Pfam" id="PF00881">
    <property type="entry name" value="Nitroreductase"/>
    <property type="match status" value="1"/>
</dbReference>
<comment type="similarity">
    <text evidence="1">Belongs to the nitroreductase family.</text>
</comment>